<comment type="catalytic activity">
    <reaction evidence="1 7">
        <text>Endonucleolytic cleavage at apurinic or apyrimidinic sites to products with a 5'-phosphate.</text>
        <dbReference type="EC" id="3.1.21.7"/>
    </reaction>
</comment>
<dbReference type="PANTHER" id="PTHR28511:SF1">
    <property type="entry name" value="ENDONUCLEASE V"/>
    <property type="match status" value="1"/>
</dbReference>
<dbReference type="OrthoDB" id="7885at2157"/>
<keyword evidence="4 7" id="KW-0540">Nuclease</keyword>
<proteinExistence type="inferred from homology"/>
<evidence type="ECO:0000256" key="7">
    <source>
        <dbReference type="HAMAP-Rule" id="MF_00801"/>
    </source>
</evidence>
<feature type="binding site" evidence="7">
    <location>
        <position position="124"/>
    </location>
    <ligand>
        <name>Mg(2+)</name>
        <dbReference type="ChEBI" id="CHEBI:18420"/>
    </ligand>
</feature>
<sequence length="258" mass="28519">MRMSRGPNENYVKSRVPRGFHLDVARKIQMALASRVVEEDLININNVDLVAGIDVAYINHKDTEIGISVASTYSISRSSIIEWSCWVGSIIFPYVPTLLSFRELKPVVNAYLRLRTKPQVVLIDGHGRAHPYRLGIASHFGVCLRIPTIGVAKSLLYGRMEGTEGPVLDVSTNEVIGWTVQCAPTKPTYVSVGYGISLGSAVNLVKRMCVGSQMPIPILHSHNTANSLKRRITKRLMGETTFEELDSECKASMGNYLS</sequence>
<dbReference type="GeneID" id="76206320"/>
<dbReference type="GO" id="GO:0016891">
    <property type="term" value="F:RNA endonuclease activity producing 5'-phosphomonoesters, hydrolytic mechanism"/>
    <property type="evidence" value="ECO:0007669"/>
    <property type="project" value="TreeGrafter"/>
</dbReference>
<dbReference type="GO" id="GO:0043737">
    <property type="term" value="F:deoxyribonuclease V activity"/>
    <property type="evidence" value="ECO:0007669"/>
    <property type="project" value="UniProtKB-UniRule"/>
</dbReference>
<accession>A0A830EFC4</accession>
<keyword evidence="6 7" id="KW-0378">Hydrolase</keyword>
<keyword evidence="3 7" id="KW-0963">Cytoplasm</keyword>
<evidence type="ECO:0000313" key="8">
    <source>
        <dbReference type="EMBL" id="GGI71416.1"/>
    </source>
</evidence>
<evidence type="ECO:0000256" key="4">
    <source>
        <dbReference type="ARBA" id="ARBA00022722"/>
    </source>
</evidence>
<dbReference type="RefSeq" id="WP_188602540.1">
    <property type="nucleotide sequence ID" value="NZ_AP026830.1"/>
</dbReference>
<reference evidence="8" key="2">
    <citation type="submission" date="2020-09" db="EMBL/GenBank/DDBJ databases">
        <authorList>
            <person name="Sun Q."/>
            <person name="Ohkuma M."/>
        </authorList>
    </citation>
    <scope>NUCLEOTIDE SEQUENCE</scope>
    <source>
        <strain evidence="8">JCM 11219</strain>
    </source>
</reference>
<dbReference type="EMBL" id="BMNM01000001">
    <property type="protein sequence ID" value="GGI71416.1"/>
    <property type="molecule type" value="Genomic_DNA"/>
</dbReference>
<dbReference type="Pfam" id="PF04493">
    <property type="entry name" value="Endonuclease_5"/>
    <property type="match status" value="1"/>
</dbReference>
<name>A0A830EFC4_9CREN</name>
<comment type="function">
    <text evidence="7">DNA repair enzyme involved in the repair of deaminated bases. Selectively cleaves double-stranded DNA at the second phosphodiester bond 3' to a deoxyinosine leaving behind the intact lesion on the nicked DNA.</text>
</comment>
<organism evidence="8 9">
    <name type="scientific">Vulcanisaeta souniana JCM 11219</name>
    <dbReference type="NCBI Taxonomy" id="1293586"/>
    <lineage>
        <taxon>Archaea</taxon>
        <taxon>Thermoproteota</taxon>
        <taxon>Thermoprotei</taxon>
        <taxon>Thermoproteales</taxon>
        <taxon>Thermoproteaceae</taxon>
        <taxon>Vulcanisaeta</taxon>
    </lineage>
</organism>
<keyword evidence="5 7" id="KW-0255">Endonuclease</keyword>
<dbReference type="Gene3D" id="3.30.2170.10">
    <property type="entry name" value="archaeoglobus fulgidus dsm 4304 superfamily"/>
    <property type="match status" value="1"/>
</dbReference>
<dbReference type="GO" id="GO:0005737">
    <property type="term" value="C:cytoplasm"/>
    <property type="evidence" value="ECO:0007669"/>
    <property type="project" value="UniProtKB-SubCell"/>
</dbReference>
<evidence type="ECO:0000256" key="3">
    <source>
        <dbReference type="ARBA" id="ARBA00022490"/>
    </source>
</evidence>
<evidence type="ECO:0000256" key="2">
    <source>
        <dbReference type="ARBA" id="ARBA00004496"/>
    </source>
</evidence>
<keyword evidence="7" id="KW-0234">DNA repair</keyword>
<keyword evidence="7" id="KW-0227">DNA damage</keyword>
<comment type="similarity">
    <text evidence="7">Belongs to the endonuclease V family.</text>
</comment>
<feature type="site" description="Interaction with target DNA" evidence="7">
    <location>
        <position position="94"/>
    </location>
</feature>
<gene>
    <name evidence="7" type="primary">nfi</name>
    <name evidence="8" type="ORF">GCM10007112_05290</name>
</gene>
<evidence type="ECO:0000256" key="6">
    <source>
        <dbReference type="ARBA" id="ARBA00022801"/>
    </source>
</evidence>
<keyword evidence="7" id="KW-0460">Magnesium</keyword>
<dbReference type="InterPro" id="IPR007581">
    <property type="entry name" value="Endonuclease-V"/>
</dbReference>
<keyword evidence="7" id="KW-0479">Metal-binding</keyword>
<comment type="subcellular location">
    <subcellularLocation>
        <location evidence="2 7">Cytoplasm</location>
    </subcellularLocation>
</comment>
<comment type="caution">
    <text evidence="8">The sequence shown here is derived from an EMBL/GenBank/DDBJ whole genome shotgun (WGS) entry which is preliminary data.</text>
</comment>
<evidence type="ECO:0000256" key="5">
    <source>
        <dbReference type="ARBA" id="ARBA00022759"/>
    </source>
</evidence>
<dbReference type="GO" id="GO:0003727">
    <property type="term" value="F:single-stranded RNA binding"/>
    <property type="evidence" value="ECO:0007669"/>
    <property type="project" value="TreeGrafter"/>
</dbReference>
<evidence type="ECO:0000313" key="9">
    <source>
        <dbReference type="Proteomes" id="UP000657075"/>
    </source>
</evidence>
<protein>
    <recommendedName>
        <fullName evidence="7">Endonuclease V</fullName>
        <ecNumber evidence="7">3.1.21.7</ecNumber>
    </recommendedName>
    <alternativeName>
        <fullName evidence="7">Deoxyinosine 3'endonuclease</fullName>
    </alternativeName>
    <alternativeName>
        <fullName evidence="7">Deoxyribonuclease V</fullName>
        <shortName evidence="7">DNase V</shortName>
    </alternativeName>
</protein>
<dbReference type="HAMAP" id="MF_00801">
    <property type="entry name" value="Endonuclease_5"/>
    <property type="match status" value="1"/>
</dbReference>
<dbReference type="Proteomes" id="UP000657075">
    <property type="component" value="Unassembled WGS sequence"/>
</dbReference>
<dbReference type="EC" id="3.1.21.7" evidence="7"/>
<dbReference type="GO" id="GO:0000287">
    <property type="term" value="F:magnesium ion binding"/>
    <property type="evidence" value="ECO:0007669"/>
    <property type="project" value="UniProtKB-UniRule"/>
</dbReference>
<evidence type="ECO:0000256" key="1">
    <source>
        <dbReference type="ARBA" id="ARBA00001835"/>
    </source>
</evidence>
<dbReference type="PANTHER" id="PTHR28511">
    <property type="entry name" value="ENDONUCLEASE V"/>
    <property type="match status" value="1"/>
</dbReference>
<comment type="cofactor">
    <cofactor evidence="7">
        <name>Mg(2+)</name>
        <dbReference type="ChEBI" id="CHEBI:18420"/>
    </cofactor>
</comment>
<dbReference type="GO" id="GO:0006281">
    <property type="term" value="P:DNA repair"/>
    <property type="evidence" value="ECO:0007669"/>
    <property type="project" value="UniProtKB-UniRule"/>
</dbReference>
<dbReference type="AlphaFoldDB" id="A0A830EFC4"/>
<reference evidence="8" key="1">
    <citation type="journal article" date="2014" name="Int. J. Syst. Evol. Microbiol.">
        <title>Complete genome sequence of Corynebacterium casei LMG S-19264T (=DSM 44701T), isolated from a smear-ripened cheese.</title>
        <authorList>
            <consortium name="US DOE Joint Genome Institute (JGI-PGF)"/>
            <person name="Walter F."/>
            <person name="Albersmeier A."/>
            <person name="Kalinowski J."/>
            <person name="Ruckert C."/>
        </authorList>
    </citation>
    <scope>NUCLEOTIDE SEQUENCE</scope>
    <source>
        <strain evidence="8">JCM 11219</strain>
    </source>
</reference>
<dbReference type="CDD" id="cd06559">
    <property type="entry name" value="Endonuclease_V"/>
    <property type="match status" value="1"/>
</dbReference>
<feature type="binding site" evidence="7">
    <location>
        <position position="54"/>
    </location>
    <ligand>
        <name>Mg(2+)</name>
        <dbReference type="ChEBI" id="CHEBI:18420"/>
    </ligand>
</feature>